<dbReference type="InterPro" id="IPR001789">
    <property type="entry name" value="Sig_transdc_resp-reg_receiver"/>
</dbReference>
<dbReference type="Gene3D" id="3.40.50.2300">
    <property type="match status" value="1"/>
</dbReference>
<organism evidence="13 14">
    <name type="scientific">Diplocloster agilis</name>
    <dbReference type="NCBI Taxonomy" id="2850323"/>
    <lineage>
        <taxon>Bacteria</taxon>
        <taxon>Bacillati</taxon>
        <taxon>Bacillota</taxon>
        <taxon>Clostridia</taxon>
        <taxon>Lachnospirales</taxon>
        <taxon>Lachnospiraceae</taxon>
        <taxon>Diplocloster</taxon>
    </lineage>
</organism>
<evidence type="ECO:0000256" key="6">
    <source>
        <dbReference type="ARBA" id="ARBA00023015"/>
    </source>
</evidence>
<keyword evidence="5" id="KW-0902">Two-component regulatory system</keyword>
<evidence type="ECO:0000259" key="12">
    <source>
        <dbReference type="PROSITE" id="PS50110"/>
    </source>
</evidence>
<dbReference type="EMBL" id="JAHQCW010000035">
    <property type="protein sequence ID" value="MBU9738436.1"/>
    <property type="molecule type" value="Genomic_DNA"/>
</dbReference>
<evidence type="ECO:0000256" key="5">
    <source>
        <dbReference type="ARBA" id="ARBA00023012"/>
    </source>
</evidence>
<name>A0A949NFH5_9FIRM</name>
<dbReference type="Pfam" id="PF12833">
    <property type="entry name" value="HTH_18"/>
    <property type="match status" value="1"/>
</dbReference>
<dbReference type="SMART" id="SM00342">
    <property type="entry name" value="HTH_ARAC"/>
    <property type="match status" value="1"/>
</dbReference>
<dbReference type="AlphaFoldDB" id="A0A949NFH5"/>
<evidence type="ECO:0000256" key="10">
    <source>
        <dbReference type="PROSITE-ProRule" id="PRU00169"/>
    </source>
</evidence>
<evidence type="ECO:0000313" key="13">
    <source>
        <dbReference type="EMBL" id="MBU9738436.1"/>
    </source>
</evidence>
<dbReference type="PROSITE" id="PS50110">
    <property type="entry name" value="RESPONSE_REGULATORY"/>
    <property type="match status" value="1"/>
</dbReference>
<comment type="subcellular location">
    <subcellularLocation>
        <location evidence="1">Cytoplasm</location>
    </subcellularLocation>
</comment>
<dbReference type="InterPro" id="IPR009057">
    <property type="entry name" value="Homeodomain-like_sf"/>
</dbReference>
<feature type="modified residue" description="4-aspartylphosphate" evidence="10">
    <location>
        <position position="56"/>
    </location>
</feature>
<dbReference type="PROSITE" id="PS00041">
    <property type="entry name" value="HTH_ARAC_FAMILY_1"/>
    <property type="match status" value="1"/>
</dbReference>
<protein>
    <recommendedName>
        <fullName evidence="2">Stage 0 sporulation protein A homolog</fullName>
    </recommendedName>
</protein>
<evidence type="ECO:0000256" key="9">
    <source>
        <dbReference type="ARBA" id="ARBA00024867"/>
    </source>
</evidence>
<dbReference type="PROSITE" id="PS01124">
    <property type="entry name" value="HTH_ARAC_FAMILY_2"/>
    <property type="match status" value="1"/>
</dbReference>
<comment type="function">
    <text evidence="9">May play the central regulatory role in sporulation. It may be an element of the effector pathway responsible for the activation of sporulation genes in response to nutritional stress. Spo0A may act in concert with spo0H (a sigma factor) to control the expression of some genes that are critical to the sporulation process.</text>
</comment>
<keyword evidence="7" id="KW-0238">DNA-binding</keyword>
<dbReference type="Pfam" id="PF00072">
    <property type="entry name" value="Response_reg"/>
    <property type="match status" value="1"/>
</dbReference>
<dbReference type="GO" id="GO:0043565">
    <property type="term" value="F:sequence-specific DNA binding"/>
    <property type="evidence" value="ECO:0007669"/>
    <property type="project" value="InterPro"/>
</dbReference>
<keyword evidence="8" id="KW-0804">Transcription</keyword>
<keyword evidence="14" id="KW-1185">Reference proteome</keyword>
<dbReference type="PANTHER" id="PTHR42713:SF3">
    <property type="entry name" value="TRANSCRIPTIONAL REGULATORY PROTEIN HPTR"/>
    <property type="match status" value="1"/>
</dbReference>
<evidence type="ECO:0000256" key="7">
    <source>
        <dbReference type="ARBA" id="ARBA00023125"/>
    </source>
</evidence>
<dbReference type="InterPro" id="IPR011006">
    <property type="entry name" value="CheY-like_superfamily"/>
</dbReference>
<keyword evidence="3" id="KW-0963">Cytoplasm</keyword>
<evidence type="ECO:0000256" key="1">
    <source>
        <dbReference type="ARBA" id="ARBA00004496"/>
    </source>
</evidence>
<gene>
    <name evidence="13" type="ORF">KTH89_17975</name>
</gene>
<proteinExistence type="predicted"/>
<evidence type="ECO:0000259" key="11">
    <source>
        <dbReference type="PROSITE" id="PS01124"/>
    </source>
</evidence>
<dbReference type="InterPro" id="IPR018062">
    <property type="entry name" value="HTH_AraC-typ_CS"/>
</dbReference>
<evidence type="ECO:0000256" key="3">
    <source>
        <dbReference type="ARBA" id="ARBA00022490"/>
    </source>
</evidence>
<evidence type="ECO:0000256" key="4">
    <source>
        <dbReference type="ARBA" id="ARBA00022553"/>
    </source>
</evidence>
<dbReference type="CDD" id="cd17536">
    <property type="entry name" value="REC_YesN-like"/>
    <property type="match status" value="1"/>
</dbReference>
<dbReference type="SUPFAM" id="SSF52172">
    <property type="entry name" value="CheY-like"/>
    <property type="match status" value="1"/>
</dbReference>
<sequence length="536" mass="61273">MLLRVVIADDEDKVCQLIYGLIDWQALGMEVAGIAHNGLEALEMVESLKPDLMITDIRMPGYDGLELIERSKAVSDTLEFIIISGYRHFEYAQHAIKYGVGDYLLKPIKKEELTHTLEQIAEKHKLRTERISKEERLKMRLQSDIDRLRANLFMEVMQKHDMESLTLEKVNEDYHYHFREGCFQVVVVKYDCGVDEQYDSSIKVLEEKVVQIMNRLLGNECFDMEHFGLENSSYYLLNYDPAHKKQIRKQLKEVLDELSVQKSAFGYVEFTIGAGDAADRIGGIAESYENACRAAAERLVEGTGRLIDHVEIHDQKEHTDVLLSAFNKAMDQALEVLNKDAVLRTVSQLEESVGSIPEINGVDIIAVVMEACNTYVMLVKKNQLPFSNAGIPEKFEKYALRCGKPDEIFRYLSDLISESMDSILKDKQEENIRPIRQAKQYIQQNYMKSITLDDVSSVAGFNATYFSSLFKKETGSNFVEYLSEIRMNRAKDLLKETNMSIAAVCEAVGYNDLKHFTKSFKKAAGIKPGEYRKLYS</sequence>
<dbReference type="RefSeq" id="WP_238722593.1">
    <property type="nucleotide sequence ID" value="NZ_JAHQCW010000035.1"/>
</dbReference>
<comment type="caution">
    <text evidence="13">The sequence shown here is derived from an EMBL/GenBank/DDBJ whole genome shotgun (WGS) entry which is preliminary data.</text>
</comment>
<dbReference type="GO" id="GO:0005737">
    <property type="term" value="C:cytoplasm"/>
    <property type="evidence" value="ECO:0007669"/>
    <property type="project" value="UniProtKB-SubCell"/>
</dbReference>
<dbReference type="Proteomes" id="UP000712157">
    <property type="component" value="Unassembled WGS sequence"/>
</dbReference>
<keyword evidence="6" id="KW-0805">Transcription regulation</keyword>
<feature type="domain" description="Response regulatory" evidence="12">
    <location>
        <begin position="4"/>
        <end position="121"/>
    </location>
</feature>
<evidence type="ECO:0000256" key="8">
    <source>
        <dbReference type="ARBA" id="ARBA00023163"/>
    </source>
</evidence>
<reference evidence="13" key="1">
    <citation type="submission" date="2021-06" db="EMBL/GenBank/DDBJ databases">
        <title>Description of novel taxa of the family Lachnospiraceae.</title>
        <authorList>
            <person name="Chaplin A.V."/>
            <person name="Sokolova S.R."/>
            <person name="Pikina A.P."/>
            <person name="Korzhanova M."/>
            <person name="Belova V."/>
            <person name="Korostin D."/>
            <person name="Efimov B.A."/>
        </authorList>
    </citation>
    <scope>NUCLEOTIDE SEQUENCE</scope>
    <source>
        <strain evidence="13">ASD5720</strain>
    </source>
</reference>
<dbReference type="PANTHER" id="PTHR42713">
    <property type="entry name" value="HISTIDINE KINASE-RELATED"/>
    <property type="match status" value="1"/>
</dbReference>
<evidence type="ECO:0000313" key="14">
    <source>
        <dbReference type="Proteomes" id="UP000712157"/>
    </source>
</evidence>
<dbReference type="InterPro" id="IPR018060">
    <property type="entry name" value="HTH_AraC"/>
</dbReference>
<accession>A0A949NFH5</accession>
<dbReference type="GO" id="GO:0003700">
    <property type="term" value="F:DNA-binding transcription factor activity"/>
    <property type="evidence" value="ECO:0007669"/>
    <property type="project" value="InterPro"/>
</dbReference>
<feature type="domain" description="HTH araC/xylS-type" evidence="11">
    <location>
        <begin position="436"/>
        <end position="534"/>
    </location>
</feature>
<dbReference type="SUPFAM" id="SSF46689">
    <property type="entry name" value="Homeodomain-like"/>
    <property type="match status" value="2"/>
</dbReference>
<evidence type="ECO:0000256" key="2">
    <source>
        <dbReference type="ARBA" id="ARBA00018672"/>
    </source>
</evidence>
<keyword evidence="4 10" id="KW-0597">Phosphoprotein</keyword>
<dbReference type="InterPro" id="IPR051552">
    <property type="entry name" value="HptR"/>
</dbReference>
<dbReference type="Gene3D" id="1.10.10.60">
    <property type="entry name" value="Homeodomain-like"/>
    <property type="match status" value="2"/>
</dbReference>
<dbReference type="GO" id="GO:0000160">
    <property type="term" value="P:phosphorelay signal transduction system"/>
    <property type="evidence" value="ECO:0007669"/>
    <property type="project" value="UniProtKB-KW"/>
</dbReference>
<dbReference type="SMART" id="SM00448">
    <property type="entry name" value="REC"/>
    <property type="match status" value="1"/>
</dbReference>